<name>A0A2M4B4F7_9DIPT</name>
<organism evidence="1">
    <name type="scientific">Anopheles triannulatus</name>
    <dbReference type="NCBI Taxonomy" id="58253"/>
    <lineage>
        <taxon>Eukaryota</taxon>
        <taxon>Metazoa</taxon>
        <taxon>Ecdysozoa</taxon>
        <taxon>Arthropoda</taxon>
        <taxon>Hexapoda</taxon>
        <taxon>Insecta</taxon>
        <taxon>Pterygota</taxon>
        <taxon>Neoptera</taxon>
        <taxon>Endopterygota</taxon>
        <taxon>Diptera</taxon>
        <taxon>Nematocera</taxon>
        <taxon>Culicoidea</taxon>
        <taxon>Culicidae</taxon>
        <taxon>Anophelinae</taxon>
        <taxon>Anopheles</taxon>
    </lineage>
</organism>
<proteinExistence type="predicted"/>
<dbReference type="AlphaFoldDB" id="A0A2M4B4F7"/>
<accession>A0A2M4B4F7</accession>
<evidence type="ECO:0000313" key="1">
    <source>
        <dbReference type="EMBL" id="MBW47906.1"/>
    </source>
</evidence>
<dbReference type="EMBL" id="GGFK01014585">
    <property type="protein sequence ID" value="MBW47906.1"/>
    <property type="molecule type" value="Transcribed_RNA"/>
</dbReference>
<reference evidence="1" key="1">
    <citation type="submission" date="2018-01" db="EMBL/GenBank/DDBJ databases">
        <title>An insight into the sialome of Amazonian anophelines.</title>
        <authorList>
            <person name="Ribeiro J.M."/>
            <person name="Scarpassa V."/>
            <person name="Calvo E."/>
        </authorList>
    </citation>
    <scope>NUCLEOTIDE SEQUENCE</scope>
    <source>
        <tissue evidence="1">Salivary glands</tissue>
    </source>
</reference>
<protein>
    <submittedName>
        <fullName evidence="1">Putative secreted protein</fullName>
    </submittedName>
</protein>
<sequence length="96" mass="10712">MITTEVLSAFMLLRLHRSSASLTSNLLGFFHSFRPSRAMRTFSISAFRTRSTAFFGVSTFHSPSVPKIRHRNRLGSIFITDTSGTGLTMNLLTAEL</sequence>